<dbReference type="SUPFAM" id="SSF81342">
    <property type="entry name" value="Transmembrane di-heme cytochromes"/>
    <property type="match status" value="1"/>
</dbReference>
<reference evidence="8 9" key="1">
    <citation type="submission" date="2016-10" db="EMBL/GenBank/DDBJ databases">
        <authorList>
            <person name="de Groot N.N."/>
        </authorList>
    </citation>
    <scope>NUCLEOTIDE SEQUENCE [LARGE SCALE GENOMIC DNA]</scope>
    <source>
        <strain evidence="8 9">DSM 6059</strain>
    </source>
</reference>
<dbReference type="InterPro" id="IPR016174">
    <property type="entry name" value="Di-haem_cyt_TM"/>
</dbReference>
<feature type="transmembrane region" description="Helical" evidence="6">
    <location>
        <begin position="91"/>
        <end position="108"/>
    </location>
</feature>
<accession>A0A1I1N3V0</accession>
<keyword evidence="6" id="KW-0812">Transmembrane</keyword>
<dbReference type="OrthoDB" id="5337932at2"/>
<name>A0A1I1N3V0_9GAMM</name>
<proteinExistence type="predicted"/>
<evidence type="ECO:0000256" key="1">
    <source>
        <dbReference type="ARBA" id="ARBA00022448"/>
    </source>
</evidence>
<dbReference type="CDD" id="cd09625">
    <property type="entry name" value="DOMON_like_cytochrome"/>
    <property type="match status" value="1"/>
</dbReference>
<dbReference type="GO" id="GO:0020037">
    <property type="term" value="F:heme binding"/>
    <property type="evidence" value="ECO:0007669"/>
    <property type="project" value="InterPro"/>
</dbReference>
<dbReference type="GO" id="GO:0046872">
    <property type="term" value="F:metal ion binding"/>
    <property type="evidence" value="ECO:0007669"/>
    <property type="project" value="UniProtKB-KW"/>
</dbReference>
<keyword evidence="9" id="KW-1185">Reference proteome</keyword>
<dbReference type="SMART" id="SM00887">
    <property type="entry name" value="EB_dh"/>
    <property type="match status" value="1"/>
</dbReference>
<dbReference type="PROSITE" id="PS51257">
    <property type="entry name" value="PROKAR_LIPOPROTEIN"/>
    <property type="match status" value="1"/>
</dbReference>
<dbReference type="RefSeq" id="WP_091985391.1">
    <property type="nucleotide sequence ID" value="NZ_FOLO01000023.1"/>
</dbReference>
<dbReference type="Proteomes" id="UP000198862">
    <property type="component" value="Unassembled WGS sequence"/>
</dbReference>
<keyword evidence="1" id="KW-0813">Transport</keyword>
<keyword evidence="6" id="KW-0472">Membrane</keyword>
<evidence type="ECO:0000313" key="8">
    <source>
        <dbReference type="EMBL" id="SFC92036.1"/>
    </source>
</evidence>
<feature type="transmembrane region" description="Helical" evidence="6">
    <location>
        <begin position="12"/>
        <end position="31"/>
    </location>
</feature>
<dbReference type="GO" id="GO:0016020">
    <property type="term" value="C:membrane"/>
    <property type="evidence" value="ECO:0007669"/>
    <property type="project" value="InterPro"/>
</dbReference>
<dbReference type="AlphaFoldDB" id="A0A1I1N3V0"/>
<evidence type="ECO:0000313" key="9">
    <source>
        <dbReference type="Proteomes" id="UP000198862"/>
    </source>
</evidence>
<evidence type="ECO:0000256" key="4">
    <source>
        <dbReference type="ARBA" id="ARBA00022982"/>
    </source>
</evidence>
<dbReference type="STRING" id="1123010.SAMN02745724_02917"/>
<dbReference type="Gene3D" id="2.60.40.1190">
    <property type="match status" value="1"/>
</dbReference>
<feature type="transmembrane region" description="Helical" evidence="6">
    <location>
        <begin position="160"/>
        <end position="177"/>
    </location>
</feature>
<sequence length="514" mass="59765">MKTDSQRYNFMIFHFLAIACIFTSILTGLRIRLVWDPSFIWLSPLLPQGEMHWVHIYSGVVFTALGLNFLCNKNKNTNGSHSLYHLWVKRFGYMAIISALTTGWLKYFQTPITYLPHAHFIACLAIVVFIFLHSYIYILQLGIKLYPIIMPLHILKKVKVTRYLMVFISFCLVFFMFEKTLNTRTLVVNKINFQQFIDIDGEENESFWHQIKPVKIFTTGGANFINGSTEVSVKAVANPEEVYFLFQWQDPSQSLTHMPLLKKNGKWSIQQNGFYQFDEQVHYEDKFAVLVSNSCQYGGDGTAKLGPKPLTDKPRNFHNKGYHASTDNKIRDLWHWKAVRTNNMFLADDNHIGIAKKVRTAQRRYSAGYTPDGKESGAYVMNWDWYQKQNITPKRLPIASSLLNLNPKTDKAWILPWFESKPYDKSKDTFKDGTLLPSVLYRSNRFEGDRADIRARGKWHKGVWTLELARKRNTGSKHDIKLKNDVCLWTSAFDHAQIAHTRHERPLKLKFASL</sequence>
<organism evidence="8 9">
    <name type="scientific">Pseudoalteromonas denitrificans DSM 6059</name>
    <dbReference type="NCBI Taxonomy" id="1123010"/>
    <lineage>
        <taxon>Bacteria</taxon>
        <taxon>Pseudomonadati</taxon>
        <taxon>Pseudomonadota</taxon>
        <taxon>Gammaproteobacteria</taxon>
        <taxon>Alteromonadales</taxon>
        <taxon>Pseudoalteromonadaceae</taxon>
        <taxon>Pseudoalteromonas</taxon>
    </lineage>
</organism>
<evidence type="ECO:0000256" key="5">
    <source>
        <dbReference type="ARBA" id="ARBA00023004"/>
    </source>
</evidence>
<dbReference type="Pfam" id="PF09459">
    <property type="entry name" value="EB_dh"/>
    <property type="match status" value="1"/>
</dbReference>
<evidence type="ECO:0000256" key="6">
    <source>
        <dbReference type="SAM" id="Phobius"/>
    </source>
</evidence>
<keyword evidence="4" id="KW-0249">Electron transport</keyword>
<dbReference type="InterPro" id="IPR019020">
    <property type="entry name" value="Cyt-c552/DMSO_Rdtase_haem-bd"/>
</dbReference>
<protein>
    <submittedName>
        <fullName evidence="8">Ethylbenzene dehydrogenase</fullName>
    </submittedName>
</protein>
<feature type="transmembrane region" description="Helical" evidence="6">
    <location>
        <begin position="114"/>
        <end position="139"/>
    </location>
</feature>
<evidence type="ECO:0000256" key="2">
    <source>
        <dbReference type="ARBA" id="ARBA00022617"/>
    </source>
</evidence>
<evidence type="ECO:0000259" key="7">
    <source>
        <dbReference type="SMART" id="SM00887"/>
    </source>
</evidence>
<dbReference type="GO" id="GO:0022904">
    <property type="term" value="P:respiratory electron transport chain"/>
    <property type="evidence" value="ECO:0007669"/>
    <property type="project" value="InterPro"/>
</dbReference>
<keyword evidence="3" id="KW-0479">Metal-binding</keyword>
<gene>
    <name evidence="8" type="ORF">SAMN02745724_02917</name>
</gene>
<feature type="domain" description="Cytochrome c-552/DMSO reductase-like haem-binding" evidence="7">
    <location>
        <begin position="205"/>
        <end position="505"/>
    </location>
</feature>
<keyword evidence="2" id="KW-0349">Heme</keyword>
<feature type="transmembrane region" description="Helical" evidence="6">
    <location>
        <begin position="51"/>
        <end position="70"/>
    </location>
</feature>
<evidence type="ECO:0000256" key="3">
    <source>
        <dbReference type="ARBA" id="ARBA00022723"/>
    </source>
</evidence>
<keyword evidence="6" id="KW-1133">Transmembrane helix</keyword>
<dbReference type="EMBL" id="FOLO01000023">
    <property type="protein sequence ID" value="SFC92036.1"/>
    <property type="molecule type" value="Genomic_DNA"/>
</dbReference>
<keyword evidence="5" id="KW-0408">Iron</keyword>